<keyword evidence="12" id="KW-0282">Flagellum</keyword>
<feature type="transmembrane region" description="Helical" evidence="10">
    <location>
        <begin position="20"/>
        <end position="39"/>
    </location>
</feature>
<keyword evidence="8 10" id="KW-1133">Transmembrane helix</keyword>
<keyword evidence="12" id="KW-0969">Cilium</keyword>
<comment type="subcellular location">
    <subcellularLocation>
        <location evidence="10">Cell inner membrane</location>
    </subcellularLocation>
    <subcellularLocation>
        <location evidence="2">Cell membrane</location>
        <topology evidence="2">Single-pass membrane protein</topology>
    </subcellularLocation>
</comment>
<keyword evidence="7 10" id="KW-0283">Flagellar rotation</keyword>
<comment type="similarity">
    <text evidence="3 10">Belongs to the FliL family.</text>
</comment>
<evidence type="ECO:0000256" key="6">
    <source>
        <dbReference type="ARBA" id="ARBA00022692"/>
    </source>
</evidence>
<evidence type="ECO:0000256" key="7">
    <source>
        <dbReference type="ARBA" id="ARBA00022779"/>
    </source>
</evidence>
<evidence type="ECO:0000256" key="5">
    <source>
        <dbReference type="ARBA" id="ARBA00022500"/>
    </source>
</evidence>
<evidence type="ECO:0000256" key="2">
    <source>
        <dbReference type="ARBA" id="ARBA00004162"/>
    </source>
</evidence>
<dbReference type="NCBIfam" id="NF005435">
    <property type="entry name" value="PRK07021.1"/>
    <property type="match status" value="1"/>
</dbReference>
<gene>
    <name evidence="12" type="ORF">CR152_14730</name>
</gene>
<name>A0A2D2DKW9_9BURK</name>
<dbReference type="GO" id="GO:0005886">
    <property type="term" value="C:plasma membrane"/>
    <property type="evidence" value="ECO:0007669"/>
    <property type="project" value="UniProtKB-SubCell"/>
</dbReference>
<accession>A0A2D2DKW9</accession>
<dbReference type="PANTHER" id="PTHR35091:SF2">
    <property type="entry name" value="FLAGELLAR PROTEIN FLIL"/>
    <property type="match status" value="1"/>
</dbReference>
<comment type="function">
    <text evidence="1 10">Controls the rotational direction of flagella during chemotaxis.</text>
</comment>
<keyword evidence="4" id="KW-1003">Cell membrane</keyword>
<dbReference type="InterPro" id="IPR005503">
    <property type="entry name" value="FliL"/>
</dbReference>
<dbReference type="GO" id="GO:0009425">
    <property type="term" value="C:bacterial-type flagellum basal body"/>
    <property type="evidence" value="ECO:0007669"/>
    <property type="project" value="InterPro"/>
</dbReference>
<feature type="region of interest" description="Disordered" evidence="11">
    <location>
        <begin position="40"/>
        <end position="64"/>
    </location>
</feature>
<sequence length="172" mass="18603">MKAAAPPDAAAKPPSKKMAMIGAIVAVLVLGGGGAGWYFTQSKGGEEAEETTKPSKKKKKAKAHAPPVFAPLEVFTVNLQPDGEEENMLQTTITLEMLGQEQADLIKANMPKVRSRVLLLLSAKKASDVKTVEGKNKLAEEILEALKKPFAENDEPQEVNEVMFTQFIIQSQ</sequence>
<keyword evidence="12" id="KW-0966">Cell projection</keyword>
<evidence type="ECO:0000256" key="8">
    <source>
        <dbReference type="ARBA" id="ARBA00022989"/>
    </source>
</evidence>
<dbReference type="OrthoDB" id="5297029at2"/>
<keyword evidence="10" id="KW-0997">Cell inner membrane</keyword>
<evidence type="ECO:0000313" key="12">
    <source>
        <dbReference type="EMBL" id="ATQ75639.1"/>
    </source>
</evidence>
<keyword evidence="13" id="KW-1185">Reference proteome</keyword>
<keyword evidence="9 10" id="KW-0472">Membrane</keyword>
<evidence type="ECO:0000313" key="13">
    <source>
        <dbReference type="Proteomes" id="UP000229897"/>
    </source>
</evidence>
<dbReference type="RefSeq" id="WP_099875594.1">
    <property type="nucleotide sequence ID" value="NZ_CP024608.1"/>
</dbReference>
<dbReference type="EMBL" id="CP024608">
    <property type="protein sequence ID" value="ATQ75639.1"/>
    <property type="molecule type" value="Genomic_DNA"/>
</dbReference>
<evidence type="ECO:0000256" key="4">
    <source>
        <dbReference type="ARBA" id="ARBA00022475"/>
    </source>
</evidence>
<dbReference type="Proteomes" id="UP000229897">
    <property type="component" value="Chromosome"/>
</dbReference>
<dbReference type="PANTHER" id="PTHR35091">
    <property type="entry name" value="FLAGELLAR PROTEIN FLIL"/>
    <property type="match status" value="1"/>
</dbReference>
<dbReference type="KEGG" id="mass:CR152_14730"/>
<dbReference type="AlphaFoldDB" id="A0A2D2DKW9"/>
<evidence type="ECO:0000256" key="1">
    <source>
        <dbReference type="ARBA" id="ARBA00002254"/>
    </source>
</evidence>
<evidence type="ECO:0000256" key="11">
    <source>
        <dbReference type="SAM" id="MobiDB-lite"/>
    </source>
</evidence>
<feature type="compositionally biased region" description="Basic and acidic residues" evidence="11">
    <location>
        <begin position="44"/>
        <end position="53"/>
    </location>
</feature>
<organism evidence="12 13">
    <name type="scientific">Massilia violaceinigra</name>
    <dbReference type="NCBI Taxonomy" id="2045208"/>
    <lineage>
        <taxon>Bacteria</taxon>
        <taxon>Pseudomonadati</taxon>
        <taxon>Pseudomonadota</taxon>
        <taxon>Betaproteobacteria</taxon>
        <taxon>Burkholderiales</taxon>
        <taxon>Oxalobacteraceae</taxon>
        <taxon>Telluria group</taxon>
        <taxon>Massilia</taxon>
    </lineage>
</organism>
<evidence type="ECO:0000256" key="3">
    <source>
        <dbReference type="ARBA" id="ARBA00008281"/>
    </source>
</evidence>
<dbReference type="GO" id="GO:0071978">
    <property type="term" value="P:bacterial-type flagellum-dependent swarming motility"/>
    <property type="evidence" value="ECO:0007669"/>
    <property type="project" value="TreeGrafter"/>
</dbReference>
<protein>
    <recommendedName>
        <fullName evidence="10">Flagellar protein FliL</fullName>
    </recommendedName>
</protein>
<keyword evidence="5 10" id="KW-0145">Chemotaxis</keyword>
<proteinExistence type="inferred from homology"/>
<feature type="compositionally biased region" description="Basic residues" evidence="11">
    <location>
        <begin position="54"/>
        <end position="63"/>
    </location>
</feature>
<evidence type="ECO:0000256" key="9">
    <source>
        <dbReference type="ARBA" id="ARBA00023136"/>
    </source>
</evidence>
<dbReference type="Pfam" id="PF03748">
    <property type="entry name" value="FliL"/>
    <property type="match status" value="1"/>
</dbReference>
<dbReference type="GO" id="GO:0006935">
    <property type="term" value="P:chemotaxis"/>
    <property type="evidence" value="ECO:0007669"/>
    <property type="project" value="UniProtKB-KW"/>
</dbReference>
<reference evidence="12" key="1">
    <citation type="submission" date="2017-10" db="EMBL/GenBank/DDBJ databases">
        <title>Massilia psychrophilum sp. nov., a novel purple-pigmented bacterium isolated from Tianshan glacier, Xinjiang Municipality, China.</title>
        <authorList>
            <person name="Wang H."/>
        </authorList>
    </citation>
    <scope>NUCLEOTIDE SEQUENCE [LARGE SCALE GENOMIC DNA]</scope>
    <source>
        <strain evidence="12">B2</strain>
    </source>
</reference>
<keyword evidence="6 10" id="KW-0812">Transmembrane</keyword>
<evidence type="ECO:0000256" key="10">
    <source>
        <dbReference type="RuleBase" id="RU364125"/>
    </source>
</evidence>